<comment type="caution">
    <text evidence="6">The sequence shown here is derived from an EMBL/GenBank/DDBJ whole genome shotgun (WGS) entry which is preliminary data.</text>
</comment>
<dbReference type="EMBL" id="PUJY01000022">
    <property type="protein sequence ID" value="TDB54300.1"/>
    <property type="molecule type" value="Genomic_DNA"/>
</dbReference>
<accession>A0A4R4JJ35</accession>
<evidence type="ECO:0000313" key="7">
    <source>
        <dbReference type="Proteomes" id="UP000295598"/>
    </source>
</evidence>
<feature type="domain" description="Ketosynthase family 3 (KS3)" evidence="5">
    <location>
        <begin position="13"/>
        <end position="403"/>
    </location>
</feature>
<gene>
    <name evidence="6" type="ORF">C5467_13990</name>
</gene>
<evidence type="ECO:0000256" key="1">
    <source>
        <dbReference type="ARBA" id="ARBA00005194"/>
    </source>
</evidence>
<protein>
    <recommendedName>
        <fullName evidence="5">Ketosynthase family 3 (KS3) domain-containing protein</fullName>
    </recommendedName>
</protein>
<dbReference type="PROSITE" id="PS52004">
    <property type="entry name" value="KS3_2"/>
    <property type="match status" value="1"/>
</dbReference>
<dbReference type="Proteomes" id="UP000295598">
    <property type="component" value="Unassembled WGS sequence"/>
</dbReference>
<dbReference type="PANTHER" id="PTHR11712:SF336">
    <property type="entry name" value="3-OXOACYL-[ACYL-CARRIER-PROTEIN] SYNTHASE, MITOCHONDRIAL"/>
    <property type="match status" value="1"/>
</dbReference>
<dbReference type="Pfam" id="PF02801">
    <property type="entry name" value="Ketoacyl-synt_C"/>
    <property type="match status" value="1"/>
</dbReference>
<dbReference type="AlphaFoldDB" id="A0A4R4JJ35"/>
<dbReference type="InterPro" id="IPR014030">
    <property type="entry name" value="Ketoacyl_synth_N"/>
</dbReference>
<sequence length="405" mass="43366">MTRYQLRGRGTMLDKIYITGLGVVTPIGIDVESYWQKLCAGESNFTRLAPVYASMKPNFVAGKISTGPRMDIKARAPKCTGAQVPDSSLYAVDAALQAIADAGLQPGCAELRNALVCVGNNEAEADILDQLVEGMPVNWNTNIYSSHAVSDNVARAMGSSGPSMTIHNTCASANIALETALRMMKAGIVSTSVIGGGDAFSKKVWSGFYMLNALGAEQCRPFSQLRRFITISEGAAFLVLQNRKRVSEYQSPYAELIATASNNDALHPTNLDIQSVTQCHKKLLNSAGLEAGDIDGIYAHGTGTKANDAVEAAIFSEYFPNSVVSAIKGTIGHMMATAGAIGAVSACLSLRDQIMPPTNILPEDFEYQFNLMTHDMEVKHNLRYVQNNAFGFGGNNAITLFGKVT</sequence>
<dbReference type="InterPro" id="IPR016039">
    <property type="entry name" value="Thiolase-like"/>
</dbReference>
<name>A0A4R4JJ35_9GAMM</name>
<reference evidence="6 7" key="1">
    <citation type="journal article" date="2019" name="Int. J. Syst. Evol. Microbiol.">
        <title>Photorhabdus khanii subsp. guanajuatensis subsp. nov., isolated from Heterorhabditis atacamensis, and Photorhabdus luminescens subsp. mexicana subsp. nov., isolated from Heterorhabditis mexicana entomopathogenic nematodes.</title>
        <authorList>
            <person name="Machado R.A.R."/>
            <person name="Bruno P."/>
            <person name="Arce C.C.M."/>
            <person name="Liechti N."/>
            <person name="Kohler A."/>
            <person name="Bernal J."/>
            <person name="Bruggmann R."/>
            <person name="Turlings T.C.J."/>
        </authorList>
    </citation>
    <scope>NUCLEOTIDE SEQUENCE [LARGE SCALE GENOMIC DNA]</scope>
    <source>
        <strain evidence="6 7">MEX20-17</strain>
    </source>
</reference>
<dbReference type="InterPro" id="IPR000794">
    <property type="entry name" value="Beta-ketoacyl_synthase"/>
</dbReference>
<keyword evidence="3 4" id="KW-0808">Transferase</keyword>
<evidence type="ECO:0000256" key="2">
    <source>
        <dbReference type="ARBA" id="ARBA00008467"/>
    </source>
</evidence>
<dbReference type="Pfam" id="PF00109">
    <property type="entry name" value="ketoacyl-synt"/>
    <property type="match status" value="1"/>
</dbReference>
<dbReference type="SMART" id="SM00825">
    <property type="entry name" value="PKS_KS"/>
    <property type="match status" value="1"/>
</dbReference>
<comment type="similarity">
    <text evidence="2 4">Belongs to the thiolase-like superfamily. Beta-ketoacyl-ACP synthases family.</text>
</comment>
<evidence type="ECO:0000313" key="6">
    <source>
        <dbReference type="EMBL" id="TDB54300.1"/>
    </source>
</evidence>
<dbReference type="Gene3D" id="3.40.47.10">
    <property type="match status" value="1"/>
</dbReference>
<dbReference type="SUPFAM" id="SSF53901">
    <property type="entry name" value="Thiolase-like"/>
    <property type="match status" value="1"/>
</dbReference>
<dbReference type="InterPro" id="IPR020841">
    <property type="entry name" value="PKS_Beta-ketoAc_synthase_dom"/>
</dbReference>
<dbReference type="GO" id="GO:0006633">
    <property type="term" value="P:fatty acid biosynthetic process"/>
    <property type="evidence" value="ECO:0007669"/>
    <property type="project" value="TreeGrafter"/>
</dbReference>
<evidence type="ECO:0000256" key="4">
    <source>
        <dbReference type="RuleBase" id="RU003694"/>
    </source>
</evidence>
<dbReference type="InterPro" id="IPR014031">
    <property type="entry name" value="Ketoacyl_synth_C"/>
</dbReference>
<evidence type="ECO:0000259" key="5">
    <source>
        <dbReference type="PROSITE" id="PS52004"/>
    </source>
</evidence>
<evidence type="ECO:0000256" key="3">
    <source>
        <dbReference type="ARBA" id="ARBA00022679"/>
    </source>
</evidence>
<comment type="pathway">
    <text evidence="1">Lipid metabolism; fatty acid biosynthesis.</text>
</comment>
<organism evidence="6 7">
    <name type="scientific">Photorhabdus khanii subsp. guanajuatensis</name>
    <dbReference type="NCBI Taxonomy" id="2100166"/>
    <lineage>
        <taxon>Bacteria</taxon>
        <taxon>Pseudomonadati</taxon>
        <taxon>Pseudomonadota</taxon>
        <taxon>Gammaproteobacteria</taxon>
        <taxon>Enterobacterales</taxon>
        <taxon>Morganellaceae</taxon>
        <taxon>Photorhabdus</taxon>
    </lineage>
</organism>
<dbReference type="PANTHER" id="PTHR11712">
    <property type="entry name" value="POLYKETIDE SYNTHASE-RELATED"/>
    <property type="match status" value="1"/>
</dbReference>
<dbReference type="GO" id="GO:0004315">
    <property type="term" value="F:3-oxoacyl-[acyl-carrier-protein] synthase activity"/>
    <property type="evidence" value="ECO:0007669"/>
    <property type="project" value="TreeGrafter"/>
</dbReference>
<proteinExistence type="inferred from homology"/>